<dbReference type="Gene3D" id="3.40.50.150">
    <property type="entry name" value="Vaccinia Virus protein VP39"/>
    <property type="match status" value="1"/>
</dbReference>
<dbReference type="Proteomes" id="UP000249396">
    <property type="component" value="Unassembled WGS sequence"/>
</dbReference>
<dbReference type="AlphaFoldDB" id="A0A2W4QWH5"/>
<evidence type="ECO:0000256" key="6">
    <source>
        <dbReference type="RuleBase" id="RU362026"/>
    </source>
</evidence>
<dbReference type="InterPro" id="IPR029063">
    <property type="entry name" value="SAM-dependent_MTases_sf"/>
</dbReference>
<evidence type="ECO:0000256" key="7">
    <source>
        <dbReference type="SAM" id="MobiDB-lite"/>
    </source>
</evidence>
<dbReference type="GO" id="GO:0003677">
    <property type="term" value="F:DNA binding"/>
    <property type="evidence" value="ECO:0007669"/>
    <property type="project" value="InterPro"/>
</dbReference>
<keyword evidence="3 9" id="KW-0808">Transferase</keyword>
<dbReference type="InterPro" id="IPR002052">
    <property type="entry name" value="DNA_methylase_N6_adenine_CS"/>
</dbReference>
<dbReference type="EC" id="2.1.1.-" evidence="6"/>
<accession>A0A2W4QWH5</accession>
<dbReference type="GO" id="GO:0009007">
    <property type="term" value="F:site-specific DNA-methyltransferase (adenine-specific) activity"/>
    <property type="evidence" value="ECO:0007669"/>
    <property type="project" value="UniProtKB-EC"/>
</dbReference>
<dbReference type="InterPro" id="IPR002941">
    <property type="entry name" value="DNA_methylase_N4/N6"/>
</dbReference>
<keyword evidence="4" id="KW-0949">S-adenosyl-L-methionine</keyword>
<dbReference type="EMBL" id="QJPH01000363">
    <property type="protein sequence ID" value="PZN76222.1"/>
    <property type="molecule type" value="Genomic_DNA"/>
</dbReference>
<dbReference type="GO" id="GO:0032259">
    <property type="term" value="P:methylation"/>
    <property type="evidence" value="ECO:0007669"/>
    <property type="project" value="UniProtKB-KW"/>
</dbReference>
<dbReference type="SUPFAM" id="SSF53335">
    <property type="entry name" value="S-adenosyl-L-methionine-dependent methyltransferases"/>
    <property type="match status" value="1"/>
</dbReference>
<dbReference type="GO" id="GO:0008170">
    <property type="term" value="F:N-methyltransferase activity"/>
    <property type="evidence" value="ECO:0007669"/>
    <property type="project" value="InterPro"/>
</dbReference>
<evidence type="ECO:0000256" key="4">
    <source>
        <dbReference type="ARBA" id="ARBA00022691"/>
    </source>
</evidence>
<dbReference type="Pfam" id="PF01555">
    <property type="entry name" value="N6_N4_Mtase"/>
    <property type="match status" value="1"/>
</dbReference>
<dbReference type="PROSITE" id="PS00092">
    <property type="entry name" value="N6_MTASE"/>
    <property type="match status" value="1"/>
</dbReference>
<evidence type="ECO:0000256" key="2">
    <source>
        <dbReference type="ARBA" id="ARBA00022603"/>
    </source>
</evidence>
<protein>
    <recommendedName>
        <fullName evidence="6">Methyltransferase</fullName>
        <ecNumber evidence="6">2.1.1.-</ecNumber>
    </recommendedName>
</protein>
<evidence type="ECO:0000256" key="5">
    <source>
        <dbReference type="ARBA" id="ARBA00047942"/>
    </source>
</evidence>
<dbReference type="PIRSF" id="PIRSF015855">
    <property type="entry name" value="TypeIII_Mtase_mKpnI"/>
    <property type="match status" value="1"/>
</dbReference>
<evidence type="ECO:0000256" key="1">
    <source>
        <dbReference type="ARBA" id="ARBA00006594"/>
    </source>
</evidence>
<feature type="compositionally biased region" description="Basic and acidic residues" evidence="7">
    <location>
        <begin position="441"/>
        <end position="455"/>
    </location>
</feature>
<feature type="domain" description="DNA methylase N-4/N-6" evidence="8">
    <location>
        <begin position="59"/>
        <end position="358"/>
    </location>
</feature>
<feature type="region of interest" description="Disordered" evidence="7">
    <location>
        <begin position="441"/>
        <end position="477"/>
    </location>
</feature>
<reference evidence="9 10" key="1">
    <citation type="journal article" date="2018" name="Aquat. Microb. Ecol.">
        <title>Gammaproteobacterial methanotrophs dominate.</title>
        <authorList>
            <person name="Rissanen A.J."/>
            <person name="Saarenheimo J."/>
            <person name="Tiirola M."/>
            <person name="Peura S."/>
            <person name="Aalto S.L."/>
            <person name="Karvinen A."/>
            <person name="Nykanen H."/>
        </authorList>
    </citation>
    <scope>NUCLEOTIDE SEQUENCE [LARGE SCALE GENOMIC DNA]</scope>
    <source>
        <strain evidence="9">AMbin10</strain>
    </source>
</reference>
<evidence type="ECO:0000259" key="8">
    <source>
        <dbReference type="Pfam" id="PF01555"/>
    </source>
</evidence>
<keyword evidence="2 9" id="KW-0489">Methyltransferase</keyword>
<comment type="catalytic activity">
    <reaction evidence="5">
        <text>a 2'-deoxyadenosine in DNA + S-adenosyl-L-methionine = an N(6)-methyl-2'-deoxyadenosine in DNA + S-adenosyl-L-homocysteine + H(+)</text>
        <dbReference type="Rhea" id="RHEA:15197"/>
        <dbReference type="Rhea" id="RHEA-COMP:12418"/>
        <dbReference type="Rhea" id="RHEA-COMP:12419"/>
        <dbReference type="ChEBI" id="CHEBI:15378"/>
        <dbReference type="ChEBI" id="CHEBI:57856"/>
        <dbReference type="ChEBI" id="CHEBI:59789"/>
        <dbReference type="ChEBI" id="CHEBI:90615"/>
        <dbReference type="ChEBI" id="CHEBI:90616"/>
        <dbReference type="EC" id="2.1.1.72"/>
    </reaction>
</comment>
<proteinExistence type="inferred from homology"/>
<comment type="similarity">
    <text evidence="1 6">Belongs to the N(4)/N(6)-methyltransferase family.</text>
</comment>
<dbReference type="InterPro" id="IPR002295">
    <property type="entry name" value="N4/N6-MTase_EcoPI_Mod-like"/>
</dbReference>
<name>A0A2W4QWH5_9GAMM</name>
<dbReference type="InterPro" id="IPR001091">
    <property type="entry name" value="RM_Methyltransferase"/>
</dbReference>
<comment type="caution">
    <text evidence="9">The sequence shown here is derived from an EMBL/GenBank/DDBJ whole genome shotgun (WGS) entry which is preliminary data.</text>
</comment>
<evidence type="ECO:0000256" key="3">
    <source>
        <dbReference type="ARBA" id="ARBA00022679"/>
    </source>
</evidence>
<organism evidence="9 10">
    <name type="scientific">Candidatus Methylumidiphilus alinenensis</name>
    <dbReference type="NCBI Taxonomy" id="2202197"/>
    <lineage>
        <taxon>Bacteria</taxon>
        <taxon>Pseudomonadati</taxon>
        <taxon>Pseudomonadota</taxon>
        <taxon>Gammaproteobacteria</taxon>
        <taxon>Methylococcales</taxon>
        <taxon>Candidatus Methylumidiphilus</taxon>
    </lineage>
</organism>
<evidence type="ECO:0000313" key="9">
    <source>
        <dbReference type="EMBL" id="PZN76222.1"/>
    </source>
</evidence>
<evidence type="ECO:0000313" key="10">
    <source>
        <dbReference type="Proteomes" id="UP000249396"/>
    </source>
</evidence>
<dbReference type="PRINTS" id="PR00508">
    <property type="entry name" value="S21N4MTFRASE"/>
</dbReference>
<sequence>MPFLDWVNKTQAVQDAATVPYHLLQFSQGYGEPNTDNMLIQGDNLLALKGLLPFYRGRVKCIYIDPPYNTQSAFEHYDDKLEHSQWLSMMYPRLVLLRELLADDGSIWVSIDDNEGHYLKVLMDEVFGRKNFEQPRKYFHANVIWKKRTSPDARLSLGAAHDNILVYAKDPDKLKLNLVPLSGEKAKNFKNPDNDPRGAWASTDFTGQIGHATPNQFYTIVTPSGKQFPPPDGRCWALAEDTFYKLVEEGRVWFGKTGNSKPRLKRYISEVEGITAWTWWPNTEVGHNQESKKEINALFGSDSAFETPKPERLMQRILQLATNTGDLILDSFLGSASTAAVAHKMGRRYIGIEMGEHAQTHCIPRLQKVIEGEQGGISKAVNWQGGGGFRFFTLGDPVFLPDGSINPAVRFASLAAYLWHFDTGEPWQAPTLNTVELSRHSGMDRRNPDCRDATNPRHPWSLGSGDPNAGNGKRRKS</sequence>
<gene>
    <name evidence="9" type="ORF">DM484_16980</name>
</gene>